<accession>A0ABD5SUN3</accession>
<dbReference type="AlphaFoldDB" id="A0ABD5SUN3"/>
<keyword evidence="2" id="KW-0456">Lyase</keyword>
<evidence type="ECO:0000256" key="1">
    <source>
        <dbReference type="ARBA" id="ARBA00022723"/>
    </source>
</evidence>
<comment type="caution">
    <text evidence="4">The sequence shown here is derived from an EMBL/GenBank/DDBJ whole genome shotgun (WGS) entry which is preliminary data.</text>
</comment>
<dbReference type="Gene3D" id="3.40.225.10">
    <property type="entry name" value="Class II aldolase/adducin N-terminal domain"/>
    <property type="match status" value="1"/>
</dbReference>
<dbReference type="InterPro" id="IPR036409">
    <property type="entry name" value="Aldolase_II/adducin_N_sf"/>
</dbReference>
<keyword evidence="5" id="KW-1185">Reference proteome</keyword>
<reference evidence="4 5" key="1">
    <citation type="journal article" date="2019" name="Int. J. Syst. Evol. Microbiol.">
        <title>The Global Catalogue of Microorganisms (GCM) 10K type strain sequencing project: providing services to taxonomists for standard genome sequencing and annotation.</title>
        <authorList>
            <consortium name="The Broad Institute Genomics Platform"/>
            <consortium name="The Broad Institute Genome Sequencing Center for Infectious Disease"/>
            <person name="Wu L."/>
            <person name="Ma J."/>
        </authorList>
    </citation>
    <scope>NUCLEOTIDE SEQUENCE [LARGE SCALE GENOMIC DNA]</scope>
    <source>
        <strain evidence="4 5">LMG 29247</strain>
    </source>
</reference>
<dbReference type="PANTHER" id="PTHR22789">
    <property type="entry name" value="FUCULOSE PHOSPHATE ALDOLASE"/>
    <property type="match status" value="1"/>
</dbReference>
<dbReference type="SMART" id="SM01007">
    <property type="entry name" value="Aldolase_II"/>
    <property type="match status" value="1"/>
</dbReference>
<sequence length="239" mass="26624">MQNTTQLKDQLVTANRVLANEGIIEGFGHVSVRHPDGDKLLISRSLSPKLVTRDDIMTMTYDGTIVENKDKQPYLETVIHRAIYRNRDDVDAVVHHHAPDMMPFVATDTEIKPVFHLAALFHEGVPSFSDYDTEMGPLIVTEAEGDRMAAALGDKRAQLLENHGANVVGESLKEAVLGTVYLVMNARYQIQAEQLGTPSYFDGPQDTLEATVDDVILADISIDRMWSYLCDRLPNDPSM</sequence>
<evidence type="ECO:0000313" key="5">
    <source>
        <dbReference type="Proteomes" id="UP001596383"/>
    </source>
</evidence>
<dbReference type="PANTHER" id="PTHR22789:SF0">
    <property type="entry name" value="3-OXO-TETRONATE 4-PHOSPHATE DECARBOXYLASE-RELATED"/>
    <property type="match status" value="1"/>
</dbReference>
<dbReference type="GO" id="GO:0016829">
    <property type="term" value="F:lyase activity"/>
    <property type="evidence" value="ECO:0007669"/>
    <property type="project" value="UniProtKB-KW"/>
</dbReference>
<proteinExistence type="predicted"/>
<organism evidence="4 5">
    <name type="scientific">Natrinema soli</name>
    <dbReference type="NCBI Taxonomy" id="1930624"/>
    <lineage>
        <taxon>Archaea</taxon>
        <taxon>Methanobacteriati</taxon>
        <taxon>Methanobacteriota</taxon>
        <taxon>Stenosarchaea group</taxon>
        <taxon>Halobacteria</taxon>
        <taxon>Halobacteriales</taxon>
        <taxon>Natrialbaceae</taxon>
        <taxon>Natrinema</taxon>
    </lineage>
</organism>
<dbReference type="EMBL" id="JBHSWV010000521">
    <property type="protein sequence ID" value="MFC6768284.1"/>
    <property type="molecule type" value="Genomic_DNA"/>
</dbReference>
<dbReference type="RefSeq" id="WP_273741083.1">
    <property type="nucleotide sequence ID" value="NZ_JAQIVI010000521.1"/>
</dbReference>
<dbReference type="GO" id="GO:0046872">
    <property type="term" value="F:metal ion binding"/>
    <property type="evidence" value="ECO:0007669"/>
    <property type="project" value="UniProtKB-KW"/>
</dbReference>
<evidence type="ECO:0000256" key="2">
    <source>
        <dbReference type="ARBA" id="ARBA00023239"/>
    </source>
</evidence>
<evidence type="ECO:0000259" key="3">
    <source>
        <dbReference type="SMART" id="SM01007"/>
    </source>
</evidence>
<evidence type="ECO:0000313" key="4">
    <source>
        <dbReference type="EMBL" id="MFC6768284.1"/>
    </source>
</evidence>
<dbReference type="InterPro" id="IPR050197">
    <property type="entry name" value="Aldolase_class_II_sugar_metab"/>
</dbReference>
<protein>
    <submittedName>
        <fullName evidence="4">Class II aldolase/adducin family protein</fullName>
    </submittedName>
</protein>
<keyword evidence="1" id="KW-0479">Metal-binding</keyword>
<name>A0ABD5SUN3_9EURY</name>
<dbReference type="Proteomes" id="UP001596383">
    <property type="component" value="Unassembled WGS sequence"/>
</dbReference>
<dbReference type="Pfam" id="PF00596">
    <property type="entry name" value="Aldolase_II"/>
    <property type="match status" value="1"/>
</dbReference>
<feature type="domain" description="Class II aldolase/adducin N-terminal" evidence="3">
    <location>
        <begin position="9"/>
        <end position="190"/>
    </location>
</feature>
<dbReference type="InterPro" id="IPR001303">
    <property type="entry name" value="Aldolase_II/adducin_N"/>
</dbReference>
<gene>
    <name evidence="4" type="ORF">ACFQE6_25760</name>
</gene>
<dbReference type="SUPFAM" id="SSF53639">
    <property type="entry name" value="AraD/HMP-PK domain-like"/>
    <property type="match status" value="1"/>
</dbReference>